<evidence type="ECO:0000259" key="2">
    <source>
        <dbReference type="PROSITE" id="PS51294"/>
    </source>
</evidence>
<dbReference type="OrthoDB" id="2143914at2759"/>
<feature type="domain" description="Myb-like" evidence="1">
    <location>
        <begin position="3"/>
        <end position="53"/>
    </location>
</feature>
<proteinExistence type="predicted"/>
<evidence type="ECO:0000313" key="4">
    <source>
        <dbReference type="Proteomes" id="UP000179807"/>
    </source>
</evidence>
<dbReference type="SUPFAM" id="SSF46689">
    <property type="entry name" value="Homeodomain-like"/>
    <property type="match status" value="1"/>
</dbReference>
<dbReference type="GO" id="GO:0000978">
    <property type="term" value="F:RNA polymerase II cis-regulatory region sequence-specific DNA binding"/>
    <property type="evidence" value="ECO:0007669"/>
    <property type="project" value="TreeGrafter"/>
</dbReference>
<dbReference type="PROSITE" id="PS51294">
    <property type="entry name" value="HTH_MYB"/>
    <property type="match status" value="2"/>
</dbReference>
<feature type="domain" description="HTH myb-type" evidence="2">
    <location>
        <begin position="7"/>
        <end position="57"/>
    </location>
</feature>
<organism evidence="3 4">
    <name type="scientific">Tritrichomonas foetus</name>
    <dbReference type="NCBI Taxonomy" id="1144522"/>
    <lineage>
        <taxon>Eukaryota</taxon>
        <taxon>Metamonada</taxon>
        <taxon>Parabasalia</taxon>
        <taxon>Tritrichomonadida</taxon>
        <taxon>Tritrichomonadidae</taxon>
        <taxon>Tritrichomonas</taxon>
    </lineage>
</organism>
<dbReference type="Pfam" id="PF13921">
    <property type="entry name" value="Myb_DNA-bind_6"/>
    <property type="match status" value="1"/>
</dbReference>
<dbReference type="PANTHER" id="PTHR45614">
    <property type="entry name" value="MYB PROTEIN-RELATED"/>
    <property type="match status" value="1"/>
</dbReference>
<name>A0A1J4JRH6_9EUKA</name>
<dbReference type="PROSITE" id="PS50090">
    <property type="entry name" value="MYB_LIKE"/>
    <property type="match status" value="2"/>
</dbReference>
<feature type="domain" description="Myb-like" evidence="1">
    <location>
        <begin position="54"/>
        <end position="104"/>
    </location>
</feature>
<dbReference type="InterPro" id="IPR017930">
    <property type="entry name" value="Myb_dom"/>
</dbReference>
<comment type="caution">
    <text evidence="3">The sequence shown here is derived from an EMBL/GenBank/DDBJ whole genome shotgun (WGS) entry which is preliminary data.</text>
</comment>
<feature type="domain" description="HTH myb-type" evidence="2">
    <location>
        <begin position="58"/>
        <end position="108"/>
    </location>
</feature>
<dbReference type="VEuPathDB" id="TrichDB:TRFO_33602"/>
<dbReference type="InterPro" id="IPR001005">
    <property type="entry name" value="SANT/Myb"/>
</dbReference>
<dbReference type="PANTHER" id="PTHR45614:SF25">
    <property type="entry name" value="MYB PROTEIN"/>
    <property type="match status" value="1"/>
</dbReference>
<dbReference type="EMBL" id="MLAK01000983">
    <property type="protein sequence ID" value="OHS99852.1"/>
    <property type="molecule type" value="Genomic_DNA"/>
</dbReference>
<dbReference type="CDD" id="cd00167">
    <property type="entry name" value="SANT"/>
    <property type="match status" value="2"/>
</dbReference>
<dbReference type="InterPro" id="IPR050560">
    <property type="entry name" value="MYB_TF"/>
</dbReference>
<dbReference type="RefSeq" id="XP_068352989.1">
    <property type="nucleotide sequence ID" value="XM_068509173.1"/>
</dbReference>
<dbReference type="AlphaFoldDB" id="A0A1J4JRH6"/>
<dbReference type="SMART" id="SM00717">
    <property type="entry name" value="SANT"/>
    <property type="match status" value="2"/>
</dbReference>
<protein>
    <submittedName>
        <fullName evidence="3">Myb-like DNA-binding domain containing protein</fullName>
    </submittedName>
</protein>
<dbReference type="InterPro" id="IPR009057">
    <property type="entry name" value="Homeodomain-like_sf"/>
</dbReference>
<dbReference type="GeneID" id="94843877"/>
<reference evidence="3" key="1">
    <citation type="submission" date="2016-10" db="EMBL/GenBank/DDBJ databases">
        <authorList>
            <person name="Benchimol M."/>
            <person name="Almeida L.G."/>
            <person name="Vasconcelos A.T."/>
            <person name="Perreira-Neves A."/>
            <person name="Rosa I.A."/>
            <person name="Tasca T."/>
            <person name="Bogo M.R."/>
            <person name="de Souza W."/>
        </authorList>
    </citation>
    <scope>NUCLEOTIDE SEQUENCE [LARGE SCALE GENOMIC DNA]</scope>
    <source>
        <strain evidence="3">K</strain>
    </source>
</reference>
<dbReference type="Gene3D" id="1.10.10.60">
    <property type="entry name" value="Homeodomain-like"/>
    <property type="match status" value="2"/>
</dbReference>
<evidence type="ECO:0000313" key="3">
    <source>
        <dbReference type="EMBL" id="OHS99852.1"/>
    </source>
</evidence>
<gene>
    <name evidence="3" type="ORF">TRFO_33602</name>
</gene>
<keyword evidence="4" id="KW-1185">Reference proteome</keyword>
<dbReference type="GO" id="GO:0005634">
    <property type="term" value="C:nucleus"/>
    <property type="evidence" value="ECO:0007669"/>
    <property type="project" value="TreeGrafter"/>
</dbReference>
<accession>A0A1J4JRH6</accession>
<sequence>MLAATSKKHPFSVKEDLEILQFVQTQGTKNWRVIALQLGRTPKQCRERWNGHLNPNINKGPWTHSEDVVLATKQHELGNKWAEISKFLPGRTDAIVKNRWNTSVKNRASELLSSLPNSPIESISYSNSSYHSNSNSSCNSPIPSNCCFNSNSNCNSGCSSTCNSPVSDAISHHNSYAISPNNTYNMIPSNNSQISLIAEINHKFIEVTDWLMNFNEEKNQFLSLASIKSLPPLVVSSKKLCM</sequence>
<dbReference type="Proteomes" id="UP000179807">
    <property type="component" value="Unassembled WGS sequence"/>
</dbReference>
<evidence type="ECO:0000259" key="1">
    <source>
        <dbReference type="PROSITE" id="PS50090"/>
    </source>
</evidence>
<dbReference type="GO" id="GO:0000981">
    <property type="term" value="F:DNA-binding transcription factor activity, RNA polymerase II-specific"/>
    <property type="evidence" value="ECO:0007669"/>
    <property type="project" value="TreeGrafter"/>
</dbReference>